<proteinExistence type="predicted"/>
<name>A0ABP0JW08_9DINO</name>
<accession>A0ABP0JW08</accession>
<dbReference type="Proteomes" id="UP001642464">
    <property type="component" value="Unassembled WGS sequence"/>
</dbReference>
<sequence>MLRLLPRVVLRACPPRSIRGATSAAKASQLASTAPGEPVDQKLAEDLVLSLQPRELPQVLQPFAAAAFMPPELWTGLAPEVPKCMEQLTEMQLVPPTGTIGDVDGRLAAAVGETEHSDREVHHDPFPRLVPLKPFGGFVDRSPVHEGLLELHEATSDVPRLLGAELLEPLAELGYVAVRGTLGARVSVEQWRRRRRRGRRS</sequence>
<dbReference type="EMBL" id="CAXAMM010008868">
    <property type="protein sequence ID" value="CAK9018656.1"/>
    <property type="molecule type" value="Genomic_DNA"/>
</dbReference>
<reference evidence="1 2" key="1">
    <citation type="submission" date="2024-02" db="EMBL/GenBank/DDBJ databases">
        <authorList>
            <person name="Chen Y."/>
            <person name="Shah S."/>
            <person name="Dougan E. K."/>
            <person name="Thang M."/>
            <person name="Chan C."/>
        </authorList>
    </citation>
    <scope>NUCLEOTIDE SEQUENCE [LARGE SCALE GENOMIC DNA]</scope>
</reference>
<comment type="caution">
    <text evidence="1">The sequence shown here is derived from an EMBL/GenBank/DDBJ whole genome shotgun (WGS) entry which is preliminary data.</text>
</comment>
<protein>
    <submittedName>
        <fullName evidence="1">Uncharacterized protein</fullName>
    </submittedName>
</protein>
<gene>
    <name evidence="1" type="ORF">SCF082_LOCUS14177</name>
</gene>
<evidence type="ECO:0000313" key="1">
    <source>
        <dbReference type="EMBL" id="CAK9018656.1"/>
    </source>
</evidence>
<organism evidence="1 2">
    <name type="scientific">Durusdinium trenchii</name>
    <dbReference type="NCBI Taxonomy" id="1381693"/>
    <lineage>
        <taxon>Eukaryota</taxon>
        <taxon>Sar</taxon>
        <taxon>Alveolata</taxon>
        <taxon>Dinophyceae</taxon>
        <taxon>Suessiales</taxon>
        <taxon>Symbiodiniaceae</taxon>
        <taxon>Durusdinium</taxon>
    </lineage>
</organism>
<evidence type="ECO:0000313" key="2">
    <source>
        <dbReference type="Proteomes" id="UP001642464"/>
    </source>
</evidence>
<keyword evidence="2" id="KW-1185">Reference proteome</keyword>